<gene>
    <name evidence="2" type="ORF">RCC75_19555</name>
    <name evidence="3" type="ORF">RCG00_15080</name>
</gene>
<dbReference type="EMBL" id="CP133217">
    <property type="protein sequence ID" value="WML85618.1"/>
    <property type="molecule type" value="Genomic_DNA"/>
</dbReference>
<dbReference type="Proteomes" id="UP001223336">
    <property type="component" value="Unassembled WGS sequence"/>
</dbReference>
<dbReference type="SUPFAM" id="SSF52540">
    <property type="entry name" value="P-loop containing nucleoside triphosphate hydrolases"/>
    <property type="match status" value="1"/>
</dbReference>
<name>A0AA51MKG4_9GAMM</name>
<feature type="domain" description="AAA+ ATPase" evidence="1">
    <location>
        <begin position="39"/>
        <end position="227"/>
    </location>
</feature>
<evidence type="ECO:0000313" key="2">
    <source>
        <dbReference type="EMBL" id="MDQ5770734.1"/>
    </source>
</evidence>
<organism evidence="3">
    <name type="scientific">Thiothrix subterranea</name>
    <dbReference type="NCBI Taxonomy" id="2735563"/>
    <lineage>
        <taxon>Bacteria</taxon>
        <taxon>Pseudomonadati</taxon>
        <taxon>Pseudomonadota</taxon>
        <taxon>Gammaproteobacteria</taxon>
        <taxon>Thiotrichales</taxon>
        <taxon>Thiotrichaceae</taxon>
        <taxon>Thiothrix</taxon>
    </lineage>
</organism>
<proteinExistence type="predicted"/>
<keyword evidence="4" id="KW-1185">Reference proteome</keyword>
<dbReference type="InterPro" id="IPR003593">
    <property type="entry name" value="AAA+_ATPase"/>
</dbReference>
<dbReference type="EMBL" id="JAVFKN010000038">
    <property type="protein sequence ID" value="MDQ5770734.1"/>
    <property type="molecule type" value="Genomic_DNA"/>
</dbReference>
<evidence type="ECO:0000259" key="1">
    <source>
        <dbReference type="SMART" id="SM00382"/>
    </source>
</evidence>
<protein>
    <submittedName>
        <fullName evidence="3">MoxR family ATPase</fullName>
    </submittedName>
</protein>
<dbReference type="InterPro" id="IPR011704">
    <property type="entry name" value="ATPase_dyneun-rel_AAA"/>
</dbReference>
<evidence type="ECO:0000313" key="4">
    <source>
        <dbReference type="Proteomes" id="UP001223336"/>
    </source>
</evidence>
<dbReference type="Proteomes" id="UP001229862">
    <property type="component" value="Chromosome"/>
</dbReference>
<evidence type="ECO:0000313" key="3">
    <source>
        <dbReference type="EMBL" id="WML85618.1"/>
    </source>
</evidence>
<dbReference type="Gene3D" id="3.40.50.300">
    <property type="entry name" value="P-loop containing nucleotide triphosphate hydrolases"/>
    <property type="match status" value="1"/>
</dbReference>
<dbReference type="InterPro" id="IPR027417">
    <property type="entry name" value="P-loop_NTPase"/>
</dbReference>
<dbReference type="CDD" id="cd00009">
    <property type="entry name" value="AAA"/>
    <property type="match status" value="1"/>
</dbReference>
<reference evidence="3 4" key="1">
    <citation type="submission" date="2023-08" db="EMBL/GenBank/DDBJ databases">
        <title>New molecular markers tilS and rpoB for phylogenetic and monitoring studies of the genus Thiothrix biodiversity.</title>
        <authorList>
            <person name="Ravin N.V."/>
            <person name="Smolyakov D."/>
            <person name="Markov N.D."/>
            <person name="Beletsky A.V."/>
            <person name="Mardanov A.V."/>
            <person name="Rudenko T.S."/>
            <person name="Grabovich M.Y."/>
        </authorList>
    </citation>
    <scope>NUCLEOTIDE SEQUENCE</scope>
    <source>
        <strain evidence="3">DNT52</strain>
        <strain evidence="2 4">H33</strain>
    </source>
</reference>
<dbReference type="Pfam" id="PF07728">
    <property type="entry name" value="AAA_5"/>
    <property type="match status" value="1"/>
</dbReference>
<dbReference type="SMART" id="SM00382">
    <property type="entry name" value="AAA"/>
    <property type="match status" value="1"/>
</dbReference>
<dbReference type="GO" id="GO:0016887">
    <property type="term" value="F:ATP hydrolysis activity"/>
    <property type="evidence" value="ECO:0007669"/>
    <property type="project" value="InterPro"/>
</dbReference>
<accession>A0AA51MKG4</accession>
<dbReference type="AlphaFoldDB" id="A0AA51MKG4"/>
<sequence>MQLLDPNLKTIEITNDVGDTVCHVLDSDMVNAVNAALAINRPLLIWGEPGIGKSQLVKAVAKELSRPFLHFVADARTEARDLLWHFDAVARLAEAQLNRNPVFRGKADPLAIKNFIVPGVMWWALNWESAQKMAKQCKRKEPDITGSNVENGVVVLIDEIDKADTDVPNGLLEALGSSRFHPQGLDEPVTCCGQKPLVMITTNEERSLPDAFLRRCLSLHLSFPAESGEQQAFLVKRAEQNAVNFPALNMAVFTEAAAMLVEDRQNAKGRGFYPLPGQAEYFDMLRGIQRLSQQTSRPAMDYIKELRTFTYQKHPGFHAERT</sequence>
<dbReference type="GO" id="GO:0005524">
    <property type="term" value="F:ATP binding"/>
    <property type="evidence" value="ECO:0007669"/>
    <property type="project" value="InterPro"/>
</dbReference>
<dbReference type="RefSeq" id="WP_308136406.1">
    <property type="nucleotide sequence ID" value="NZ_CP133217.1"/>
</dbReference>